<evidence type="ECO:0000256" key="2">
    <source>
        <dbReference type="ARBA" id="ARBA00009409"/>
    </source>
</evidence>
<dbReference type="PANTHER" id="PTHR22993">
    <property type="entry name" value="FORMAMIDOPYRIMIDINE-DNA GLYCOSYLASE"/>
    <property type="match status" value="1"/>
</dbReference>
<dbReference type="GO" id="GO:0008270">
    <property type="term" value="F:zinc ion binding"/>
    <property type="evidence" value="ECO:0007669"/>
    <property type="project" value="InterPro"/>
</dbReference>
<evidence type="ECO:0000256" key="1">
    <source>
        <dbReference type="ARBA" id="ARBA00001668"/>
    </source>
</evidence>
<keyword evidence="9" id="KW-0326">Glycosidase</keyword>
<dbReference type="InterPro" id="IPR012319">
    <property type="entry name" value="FPG_cat"/>
</dbReference>
<dbReference type="SMART" id="SM00898">
    <property type="entry name" value="Fapy_DNA_glyco"/>
    <property type="match status" value="1"/>
</dbReference>
<dbReference type="GO" id="GO:0003684">
    <property type="term" value="F:damaged DNA binding"/>
    <property type="evidence" value="ECO:0007669"/>
    <property type="project" value="InterPro"/>
</dbReference>
<organism evidence="11 12">
    <name type="scientific">Phocicoccus schoeneichii</name>
    <dbReference type="NCBI Taxonomy" id="1812261"/>
    <lineage>
        <taxon>Bacteria</taxon>
        <taxon>Bacillati</taxon>
        <taxon>Bacillota</taxon>
        <taxon>Bacilli</taxon>
        <taxon>Bacillales</taxon>
        <taxon>Salinicoccaceae</taxon>
        <taxon>Phocicoccus</taxon>
    </lineage>
</organism>
<keyword evidence="8" id="KW-0511">Multifunctional enzyme</keyword>
<comment type="similarity">
    <text evidence="2">Belongs to the FPG family.</text>
</comment>
<gene>
    <name evidence="11" type="primary">mutM</name>
    <name evidence="11" type="ORF">JEOSCH030_01414</name>
</gene>
<evidence type="ECO:0000313" key="11">
    <source>
        <dbReference type="EMBL" id="CAD2077903.1"/>
    </source>
</evidence>
<dbReference type="InterPro" id="IPR015886">
    <property type="entry name" value="H2TH_FPG"/>
</dbReference>
<evidence type="ECO:0000313" key="12">
    <source>
        <dbReference type="Proteomes" id="UP000521032"/>
    </source>
</evidence>
<comment type="catalytic activity">
    <reaction evidence="1">
        <text>Hydrolysis of DNA containing ring-opened 7-methylguanine residues, releasing 2,6-diamino-4-hydroxy-5-(N-methyl)formamidopyrimidine.</text>
        <dbReference type="EC" id="3.2.2.23"/>
    </reaction>
</comment>
<dbReference type="SMART" id="SM01232">
    <property type="entry name" value="H2TH"/>
    <property type="match status" value="1"/>
</dbReference>
<dbReference type="Gene3D" id="1.10.8.50">
    <property type="match status" value="1"/>
</dbReference>
<keyword evidence="12" id="KW-1185">Reference proteome</keyword>
<dbReference type="InterPro" id="IPR035937">
    <property type="entry name" value="FPG_N"/>
</dbReference>
<keyword evidence="6" id="KW-0234">DNA repair</keyword>
<evidence type="ECO:0000256" key="6">
    <source>
        <dbReference type="ARBA" id="ARBA00023204"/>
    </source>
</evidence>
<comment type="caution">
    <text evidence="11">The sequence shown here is derived from an EMBL/GenBank/DDBJ whole genome shotgun (WGS) entry which is preliminary data.</text>
</comment>
<dbReference type="GO" id="GO:0006284">
    <property type="term" value="P:base-excision repair"/>
    <property type="evidence" value="ECO:0007669"/>
    <property type="project" value="InterPro"/>
</dbReference>
<keyword evidence="7" id="KW-0456">Lyase</keyword>
<dbReference type="GO" id="GO:0034039">
    <property type="term" value="F:8-oxo-7,8-dihydroguanine DNA N-glycosylase activity"/>
    <property type="evidence" value="ECO:0007669"/>
    <property type="project" value="TreeGrafter"/>
</dbReference>
<dbReference type="AlphaFoldDB" id="A0A6V7RKF3"/>
<evidence type="ECO:0000256" key="9">
    <source>
        <dbReference type="ARBA" id="ARBA00023295"/>
    </source>
</evidence>
<dbReference type="Pfam" id="PF06831">
    <property type="entry name" value="H2TH"/>
    <property type="match status" value="1"/>
</dbReference>
<dbReference type="SUPFAM" id="SSF46946">
    <property type="entry name" value="S13-like H2TH domain"/>
    <property type="match status" value="1"/>
</dbReference>
<dbReference type="RefSeq" id="WP_186088160.1">
    <property type="nucleotide sequence ID" value="NZ_BMDB01000001.1"/>
</dbReference>
<dbReference type="Gene3D" id="3.20.190.10">
    <property type="entry name" value="MutM-like, N-terminal"/>
    <property type="match status" value="1"/>
</dbReference>
<dbReference type="PANTHER" id="PTHR22993:SF9">
    <property type="entry name" value="FORMAMIDOPYRIMIDINE-DNA GLYCOSYLASE"/>
    <property type="match status" value="1"/>
</dbReference>
<proteinExistence type="inferred from homology"/>
<evidence type="ECO:0000256" key="4">
    <source>
        <dbReference type="ARBA" id="ARBA00022801"/>
    </source>
</evidence>
<protein>
    <submittedName>
        <fullName evidence="11">Formamidopyrimidine-DNA glycosylase</fullName>
    </submittedName>
</protein>
<evidence type="ECO:0000256" key="8">
    <source>
        <dbReference type="ARBA" id="ARBA00023268"/>
    </source>
</evidence>
<dbReference type="PROSITE" id="PS51068">
    <property type="entry name" value="FPG_CAT"/>
    <property type="match status" value="1"/>
</dbReference>
<reference evidence="11 12" key="1">
    <citation type="submission" date="2020-07" db="EMBL/GenBank/DDBJ databases">
        <authorList>
            <person name="Criscuolo A."/>
        </authorList>
    </citation>
    <scope>NUCLEOTIDE SEQUENCE [LARGE SCALE GENOMIC DNA]</scope>
    <source>
        <strain evidence="12">CIP 111030</strain>
    </source>
</reference>
<feature type="domain" description="Formamidopyrimidine-DNA glycosylase catalytic" evidence="10">
    <location>
        <begin position="2"/>
        <end position="130"/>
    </location>
</feature>
<dbReference type="SUPFAM" id="SSF57716">
    <property type="entry name" value="Glucocorticoid receptor-like (DNA-binding domain)"/>
    <property type="match status" value="1"/>
</dbReference>
<keyword evidence="4" id="KW-0378">Hydrolase</keyword>
<dbReference type="InterPro" id="IPR010979">
    <property type="entry name" value="Ribosomal_uS13-like_H2TH"/>
</dbReference>
<dbReference type="CDD" id="cd08966">
    <property type="entry name" value="EcFpg-like_N"/>
    <property type="match status" value="1"/>
</dbReference>
<dbReference type="SUPFAM" id="SSF81624">
    <property type="entry name" value="N-terminal domain of MutM-like DNA repair proteins"/>
    <property type="match status" value="1"/>
</dbReference>
<accession>A0A6V7RKF3</accession>
<evidence type="ECO:0000256" key="5">
    <source>
        <dbReference type="ARBA" id="ARBA00023125"/>
    </source>
</evidence>
<sequence length="286" mass="32883">MPELPEVELVKRDLEKIVGFEIIDYELSDYVLNGHKGNKRTIVKQSLQEFSRVQYSTIYSLGRRGKYMYFSLRKEQSDFNLVAHLGMSGAFFIVNNLDEITEKNFKKHWQVIFRLSNGQILVYSDIRRFGEMRIVDSIEGFKPIAEMAPEYTEPSARAHFINTLKSGRYNESFIKPIIMDARILPGVGNIYASEALYISHILPTKRVKNISRERLSNLFDAIVEVFELSLSYGGSTISDYRSVTGGSGEMQNKFKVYGLKTCPEGHELKTKVMSGRNTYYCTKCQR</sequence>
<evidence type="ECO:0000259" key="10">
    <source>
        <dbReference type="PROSITE" id="PS51068"/>
    </source>
</evidence>
<keyword evidence="3" id="KW-0227">DNA damage</keyword>
<keyword evidence="5" id="KW-0238">DNA-binding</keyword>
<dbReference type="GO" id="GO:0016829">
    <property type="term" value="F:lyase activity"/>
    <property type="evidence" value="ECO:0007669"/>
    <property type="project" value="UniProtKB-KW"/>
</dbReference>
<dbReference type="Pfam" id="PF01149">
    <property type="entry name" value="Fapy_DNA_glyco"/>
    <property type="match status" value="1"/>
</dbReference>
<evidence type="ECO:0000256" key="3">
    <source>
        <dbReference type="ARBA" id="ARBA00022763"/>
    </source>
</evidence>
<evidence type="ECO:0000256" key="7">
    <source>
        <dbReference type="ARBA" id="ARBA00023239"/>
    </source>
</evidence>
<dbReference type="Proteomes" id="UP000521032">
    <property type="component" value="Unassembled WGS sequence"/>
</dbReference>
<name>A0A6V7RKF3_9BACL</name>
<dbReference type="EMBL" id="CAJEWE010000010">
    <property type="protein sequence ID" value="CAD2077903.1"/>
    <property type="molecule type" value="Genomic_DNA"/>
</dbReference>
<dbReference type="GO" id="GO:0003906">
    <property type="term" value="F:DNA-(apurinic or apyrimidinic site) endonuclease activity"/>
    <property type="evidence" value="ECO:0007669"/>
    <property type="project" value="InterPro"/>
</dbReference>